<reference evidence="1 2" key="1">
    <citation type="journal article" date="2006" name="Nat. Biotechnol.">
        <title>Genome sequence of the bioplastic-producing 'Knallgas' bacterium Ralstonia eutropha H16.</title>
        <authorList>
            <person name="Pohlmann A."/>
            <person name="Fricke W.F."/>
            <person name="Reinecke F."/>
            <person name="Kusian B."/>
            <person name="Liesegang H."/>
            <person name="Cramm R."/>
            <person name="Eitinger T."/>
            <person name="Ewering C."/>
            <person name="Potter M."/>
            <person name="Schwartz E."/>
            <person name="Strittmatter A."/>
            <person name="Voss I."/>
            <person name="Gottschalk G."/>
            <person name="Steinbuechel A."/>
            <person name="Friedrich B."/>
            <person name="Bowien B."/>
        </authorList>
    </citation>
    <scope>NUCLEOTIDE SEQUENCE [LARGE SCALE GENOMIC DNA]</scope>
    <source>
        <strain evidence="2">ATCC 17699 / DSM 428 / KCTC 22496 / NCIMB 10442 / H16 / Stanier 337</strain>
    </source>
</reference>
<name>Q0JY15_CUPNH</name>
<dbReference type="Proteomes" id="UP000008210">
    <property type="component" value="Chromosome 2"/>
</dbReference>
<evidence type="ECO:0000313" key="2">
    <source>
        <dbReference type="Proteomes" id="UP000008210"/>
    </source>
</evidence>
<organism evidence="1 2">
    <name type="scientific">Cupriavidus necator (strain ATCC 17699 / DSM 428 / KCTC 22496 / NCIMB 10442 / H16 / Stanier 337)</name>
    <name type="common">Ralstonia eutropha</name>
    <dbReference type="NCBI Taxonomy" id="381666"/>
    <lineage>
        <taxon>Bacteria</taxon>
        <taxon>Pseudomonadati</taxon>
        <taxon>Pseudomonadota</taxon>
        <taxon>Betaproteobacteria</taxon>
        <taxon>Burkholderiales</taxon>
        <taxon>Burkholderiaceae</taxon>
        <taxon>Cupriavidus</taxon>
    </lineage>
</organism>
<dbReference type="AlphaFoldDB" id="Q0JY15"/>
<dbReference type="KEGG" id="reh:H16_B2577"/>
<dbReference type="HOGENOM" id="CLU_1583755_0_0_4"/>
<accession>Q0JY15</accession>
<gene>
    <name evidence="1" type="ordered locus">H16_B2577</name>
</gene>
<evidence type="ECO:0000313" key="1">
    <source>
        <dbReference type="EMBL" id="CAJ97359.1"/>
    </source>
</evidence>
<protein>
    <submittedName>
        <fullName evidence="1">H16_B2577 protein</fullName>
    </submittedName>
</protein>
<dbReference type="EMBL" id="AM260480">
    <property type="protein sequence ID" value="CAJ97359.1"/>
    <property type="molecule type" value="Genomic_DNA"/>
</dbReference>
<sequence length="168" mass="18725">MERLLVSLTGPIAGRRISPAVMIIPVEQHPPALHVCGYHLSVFELVFCLRGARVSRTLPDGGYAALLTVWTEMSTDRRTALKRSRLAPASCRMHRSQEGAPCRAPLCHVYSSVHLGHFVQPRVGDLQPISYFGMRPRAHWPPACHRHLFGHITSSRCLHPCYAETGTL</sequence>
<keyword evidence="2" id="KW-1185">Reference proteome</keyword>
<proteinExistence type="predicted"/>